<sequence length="427" mass="48199">MVDDKNASAQNMLLGFIGGITTVMALTLLFYLFWKRIIPFFKQPKTLKGKQFKSLKYEKISLRCFNLEELERATQNFSQDCLLGSGAFGNVYKGTFELEGILAIKRSHSESFLSMEEFRNEVRLLSAVKHKNLIGLVGYCEEPERDGAKILVYEYVPNGSLLEYMMGNRRRSLTWKQRINIAIGAAKGIAYLHEEVKPSIIHRDIKPSNILLGECFEAKVSDFGLVKSGPTGDQSHVSSQIKGTPGYLDPAYCSSCHLTKFSDVYSFGVILLQLISARPAVDSAENPSNQHIIDWARPSIEKGNIEEIMDANLFCESEPCDMKVMLQMGQLGIRCVAQEPKHRPTMTQVCKELEQALYSDDDRFTNKDSETHGAMEHFDFSQSYVSIDGVGLEKFHVDMDSFSFKSTNLRCLENNSISIDIDKNNLR</sequence>
<gene>
    <name evidence="1" type="ORF">MILVUS5_LOCUS6441</name>
</gene>
<accession>A0ACB0ITI2</accession>
<dbReference type="Proteomes" id="UP001177021">
    <property type="component" value="Unassembled WGS sequence"/>
</dbReference>
<reference evidence="1" key="1">
    <citation type="submission" date="2023-10" db="EMBL/GenBank/DDBJ databases">
        <authorList>
            <person name="Rodriguez Cubillos JULIANA M."/>
            <person name="De Vega J."/>
        </authorList>
    </citation>
    <scope>NUCLEOTIDE SEQUENCE</scope>
</reference>
<evidence type="ECO:0000313" key="1">
    <source>
        <dbReference type="EMBL" id="CAJ2635841.1"/>
    </source>
</evidence>
<dbReference type="EMBL" id="CASHSV030000002">
    <property type="protein sequence ID" value="CAJ2635841.1"/>
    <property type="molecule type" value="Genomic_DNA"/>
</dbReference>
<keyword evidence="2" id="KW-1185">Reference proteome</keyword>
<organism evidence="1 2">
    <name type="scientific">Trifolium pratense</name>
    <name type="common">Red clover</name>
    <dbReference type="NCBI Taxonomy" id="57577"/>
    <lineage>
        <taxon>Eukaryota</taxon>
        <taxon>Viridiplantae</taxon>
        <taxon>Streptophyta</taxon>
        <taxon>Embryophyta</taxon>
        <taxon>Tracheophyta</taxon>
        <taxon>Spermatophyta</taxon>
        <taxon>Magnoliopsida</taxon>
        <taxon>eudicotyledons</taxon>
        <taxon>Gunneridae</taxon>
        <taxon>Pentapetalae</taxon>
        <taxon>rosids</taxon>
        <taxon>fabids</taxon>
        <taxon>Fabales</taxon>
        <taxon>Fabaceae</taxon>
        <taxon>Papilionoideae</taxon>
        <taxon>50 kb inversion clade</taxon>
        <taxon>NPAAA clade</taxon>
        <taxon>Hologalegina</taxon>
        <taxon>IRL clade</taxon>
        <taxon>Trifolieae</taxon>
        <taxon>Trifolium</taxon>
    </lineage>
</organism>
<name>A0ACB0ITI2_TRIPR</name>
<evidence type="ECO:0000313" key="2">
    <source>
        <dbReference type="Proteomes" id="UP001177021"/>
    </source>
</evidence>
<comment type="caution">
    <text evidence="1">The sequence shown here is derived from an EMBL/GenBank/DDBJ whole genome shotgun (WGS) entry which is preliminary data.</text>
</comment>
<proteinExistence type="predicted"/>
<protein>
    <submittedName>
        <fullName evidence="1">Uncharacterized protein</fullName>
    </submittedName>
</protein>